<sequence>MHTIFIAFSALCLILQYNFVDGFPFLENMNQEMDTFKNYDQNNQLLIDEAGDVSGSRNRIVRMPFFFSEIDVQDCPPGTVLHPSKTHCIIIADTTENGGDNYG</sequence>
<evidence type="ECO:0000313" key="3">
    <source>
        <dbReference type="Proteomes" id="UP001642540"/>
    </source>
</evidence>
<organism evidence="2 3">
    <name type="scientific">Orchesella dallaii</name>
    <dbReference type="NCBI Taxonomy" id="48710"/>
    <lineage>
        <taxon>Eukaryota</taxon>
        <taxon>Metazoa</taxon>
        <taxon>Ecdysozoa</taxon>
        <taxon>Arthropoda</taxon>
        <taxon>Hexapoda</taxon>
        <taxon>Collembola</taxon>
        <taxon>Entomobryomorpha</taxon>
        <taxon>Entomobryoidea</taxon>
        <taxon>Orchesellidae</taxon>
        <taxon>Orchesellinae</taxon>
        <taxon>Orchesella</taxon>
    </lineage>
</organism>
<dbReference type="Proteomes" id="UP001642540">
    <property type="component" value="Unassembled WGS sequence"/>
</dbReference>
<keyword evidence="3" id="KW-1185">Reference proteome</keyword>
<keyword evidence="1" id="KW-0732">Signal</keyword>
<evidence type="ECO:0000313" key="2">
    <source>
        <dbReference type="EMBL" id="CAL8080503.1"/>
    </source>
</evidence>
<proteinExistence type="predicted"/>
<evidence type="ECO:0000256" key="1">
    <source>
        <dbReference type="SAM" id="SignalP"/>
    </source>
</evidence>
<feature type="signal peptide" evidence="1">
    <location>
        <begin position="1"/>
        <end position="22"/>
    </location>
</feature>
<reference evidence="2 3" key="1">
    <citation type="submission" date="2024-08" db="EMBL/GenBank/DDBJ databases">
        <authorList>
            <person name="Cucini C."/>
            <person name="Frati F."/>
        </authorList>
    </citation>
    <scope>NUCLEOTIDE SEQUENCE [LARGE SCALE GENOMIC DNA]</scope>
</reference>
<name>A0ABP1PYS1_9HEXA</name>
<protein>
    <submittedName>
        <fullName evidence="2">Uncharacterized protein</fullName>
    </submittedName>
</protein>
<dbReference type="EMBL" id="CAXLJM020000014">
    <property type="protein sequence ID" value="CAL8080503.1"/>
    <property type="molecule type" value="Genomic_DNA"/>
</dbReference>
<feature type="chain" id="PRO_5045744908" evidence="1">
    <location>
        <begin position="23"/>
        <end position="103"/>
    </location>
</feature>
<gene>
    <name evidence="2" type="ORF">ODALV1_LOCUS4666</name>
</gene>
<comment type="caution">
    <text evidence="2">The sequence shown here is derived from an EMBL/GenBank/DDBJ whole genome shotgun (WGS) entry which is preliminary data.</text>
</comment>
<accession>A0ABP1PYS1</accession>